<keyword evidence="4 6" id="KW-1133">Transmembrane helix</keyword>
<evidence type="ECO:0000256" key="4">
    <source>
        <dbReference type="ARBA" id="ARBA00022989"/>
    </source>
</evidence>
<keyword evidence="9" id="KW-1185">Reference proteome</keyword>
<feature type="transmembrane region" description="Helical" evidence="6">
    <location>
        <begin position="31"/>
        <end position="51"/>
    </location>
</feature>
<keyword evidence="5 6" id="KW-0472">Membrane</keyword>
<gene>
    <name evidence="8" type="ORF">C8N47_10864</name>
</gene>
<dbReference type="Pfam" id="PF12698">
    <property type="entry name" value="ABC2_membrane_3"/>
    <property type="match status" value="1"/>
</dbReference>
<evidence type="ECO:0000256" key="1">
    <source>
        <dbReference type="ARBA" id="ARBA00004651"/>
    </source>
</evidence>
<evidence type="ECO:0000259" key="7">
    <source>
        <dbReference type="Pfam" id="PF12698"/>
    </source>
</evidence>
<feature type="transmembrane region" description="Helical" evidence="6">
    <location>
        <begin position="312"/>
        <end position="332"/>
    </location>
</feature>
<dbReference type="InterPro" id="IPR051449">
    <property type="entry name" value="ABC-2_transporter_component"/>
</dbReference>
<keyword evidence="3 6" id="KW-0812">Transmembrane</keyword>
<dbReference type="AlphaFoldDB" id="A0A2T5C1I4"/>
<dbReference type="GO" id="GO:0140359">
    <property type="term" value="F:ABC-type transporter activity"/>
    <property type="evidence" value="ECO:0007669"/>
    <property type="project" value="InterPro"/>
</dbReference>
<feature type="transmembrane region" description="Helical" evidence="6">
    <location>
        <begin position="195"/>
        <end position="219"/>
    </location>
</feature>
<dbReference type="RefSeq" id="WP_170111353.1">
    <property type="nucleotide sequence ID" value="NZ_OY782574.1"/>
</dbReference>
<evidence type="ECO:0000313" key="9">
    <source>
        <dbReference type="Proteomes" id="UP000243525"/>
    </source>
</evidence>
<comment type="subcellular location">
    <subcellularLocation>
        <location evidence="1">Cell membrane</location>
        <topology evidence="1">Multi-pass membrane protein</topology>
    </subcellularLocation>
</comment>
<dbReference type="PANTHER" id="PTHR30294">
    <property type="entry name" value="MEMBRANE COMPONENT OF ABC TRANSPORTER YHHJ-RELATED"/>
    <property type="match status" value="1"/>
</dbReference>
<feature type="transmembrane region" description="Helical" evidence="6">
    <location>
        <begin position="239"/>
        <end position="264"/>
    </location>
</feature>
<dbReference type="PANTHER" id="PTHR30294:SF46">
    <property type="entry name" value="ABC TRANSPORTER PERMEASE"/>
    <property type="match status" value="1"/>
</dbReference>
<proteinExistence type="predicted"/>
<organism evidence="8 9">
    <name type="scientific">Mangrovibacterium marinum</name>
    <dbReference type="NCBI Taxonomy" id="1639118"/>
    <lineage>
        <taxon>Bacteria</taxon>
        <taxon>Pseudomonadati</taxon>
        <taxon>Bacteroidota</taxon>
        <taxon>Bacteroidia</taxon>
        <taxon>Marinilabiliales</taxon>
        <taxon>Prolixibacteraceae</taxon>
        <taxon>Mangrovibacterium</taxon>
    </lineage>
</organism>
<dbReference type="EMBL" id="QAAD01000008">
    <property type="protein sequence ID" value="PTN08507.1"/>
    <property type="molecule type" value="Genomic_DNA"/>
</dbReference>
<feature type="domain" description="ABC-2 type transporter transmembrane" evidence="7">
    <location>
        <begin position="33"/>
        <end position="387"/>
    </location>
</feature>
<feature type="transmembrane region" description="Helical" evidence="6">
    <location>
        <begin position="371"/>
        <end position="394"/>
    </location>
</feature>
<reference evidence="8 9" key="1">
    <citation type="submission" date="2018-04" db="EMBL/GenBank/DDBJ databases">
        <title>Genomic Encyclopedia of Archaeal and Bacterial Type Strains, Phase II (KMG-II): from individual species to whole genera.</title>
        <authorList>
            <person name="Goeker M."/>
        </authorList>
    </citation>
    <scope>NUCLEOTIDE SEQUENCE [LARGE SCALE GENOMIC DNA]</scope>
    <source>
        <strain evidence="8 9">DSM 28823</strain>
    </source>
</reference>
<accession>A0A2T5C1I4</accession>
<feature type="transmembrane region" description="Helical" evidence="6">
    <location>
        <begin position="284"/>
        <end position="305"/>
    </location>
</feature>
<evidence type="ECO:0000256" key="3">
    <source>
        <dbReference type="ARBA" id="ARBA00022692"/>
    </source>
</evidence>
<dbReference type="InterPro" id="IPR013525">
    <property type="entry name" value="ABC2_TM"/>
</dbReference>
<protein>
    <submittedName>
        <fullName evidence="8">ABC-2 type transport system permease protein</fullName>
    </submittedName>
</protein>
<keyword evidence="2" id="KW-1003">Cell membrane</keyword>
<name>A0A2T5C1I4_9BACT</name>
<dbReference type="Proteomes" id="UP000243525">
    <property type="component" value="Unassembled WGS sequence"/>
</dbReference>
<evidence type="ECO:0000256" key="5">
    <source>
        <dbReference type="ARBA" id="ARBA00023136"/>
    </source>
</evidence>
<dbReference type="Gene3D" id="3.40.1710.10">
    <property type="entry name" value="abc type-2 transporter like domain"/>
    <property type="match status" value="1"/>
</dbReference>
<sequence length="400" mass="44249">MSLNTKNNNMTVFSKFGYAFKNEYRFIFKDAAVVFSMLLIAVVISFVYTYIYSNQVLTGLPVVVVDQDQTTESRMLTRMLDATEQVDASCVVANLTEAERLFDQGRARGIVLIPPYFGRDLNRQAQPAVSVFADASYILYYKQVYKAMSLVTAYMNAGIEIQKLNARGLTEDQALKNATPVQSTVVGLYNPDSGYAIFVMPAVFLVIIQTTMLTGIGLLGGTFRERKRFANAHTAVTNIFDAIAIVLGKALAYTSVGLFVFTLIVGLDLPLFNMPQRGNIADLYLYIFPYLLAISLLGITLNRFFRHREDAAMTIIFSSIPVLLLCGVSWPVGEIPVFLSALSQIIPSSAATKGFVALSQAGSRLGEVKDLWLHVWALCALYFVLSVFTMKSLLKENPEA</sequence>
<comment type="caution">
    <text evidence="8">The sequence shown here is derived from an EMBL/GenBank/DDBJ whole genome shotgun (WGS) entry which is preliminary data.</text>
</comment>
<evidence type="ECO:0000313" key="8">
    <source>
        <dbReference type="EMBL" id="PTN08507.1"/>
    </source>
</evidence>
<dbReference type="GO" id="GO:0005886">
    <property type="term" value="C:plasma membrane"/>
    <property type="evidence" value="ECO:0007669"/>
    <property type="project" value="UniProtKB-SubCell"/>
</dbReference>
<evidence type="ECO:0000256" key="2">
    <source>
        <dbReference type="ARBA" id="ARBA00022475"/>
    </source>
</evidence>
<evidence type="ECO:0000256" key="6">
    <source>
        <dbReference type="SAM" id="Phobius"/>
    </source>
</evidence>